<dbReference type="GO" id="GO:0008270">
    <property type="term" value="F:zinc ion binding"/>
    <property type="evidence" value="ECO:0007669"/>
    <property type="project" value="InterPro"/>
</dbReference>
<keyword evidence="16" id="KW-1185">Reference proteome</keyword>
<dbReference type="SUPFAM" id="SSF55486">
    <property type="entry name" value="Metalloproteases ('zincins'), catalytic domain"/>
    <property type="match status" value="1"/>
</dbReference>
<keyword evidence="15" id="KW-0031">Aminopeptidase</keyword>
<comment type="cofactor">
    <cofactor evidence="2">
        <name>Zn(2+)</name>
        <dbReference type="ChEBI" id="CHEBI:29105"/>
    </cofactor>
</comment>
<evidence type="ECO:0000256" key="4">
    <source>
        <dbReference type="ARBA" id="ARBA00012564"/>
    </source>
</evidence>
<dbReference type="GO" id="GO:0043171">
    <property type="term" value="P:peptide catabolic process"/>
    <property type="evidence" value="ECO:0007669"/>
    <property type="project" value="TreeGrafter"/>
</dbReference>
<dbReference type="GO" id="GO:0042277">
    <property type="term" value="F:peptide binding"/>
    <property type="evidence" value="ECO:0007669"/>
    <property type="project" value="TreeGrafter"/>
</dbReference>
<dbReference type="GO" id="GO:0005737">
    <property type="term" value="C:cytoplasm"/>
    <property type="evidence" value="ECO:0007669"/>
    <property type="project" value="TreeGrafter"/>
</dbReference>
<evidence type="ECO:0000256" key="2">
    <source>
        <dbReference type="ARBA" id="ARBA00001947"/>
    </source>
</evidence>
<dbReference type="InterPro" id="IPR042097">
    <property type="entry name" value="Aminopeptidase_N-like_N_sf"/>
</dbReference>
<dbReference type="eggNOG" id="COG0308">
    <property type="taxonomic scope" value="Bacteria"/>
</dbReference>
<evidence type="ECO:0000256" key="5">
    <source>
        <dbReference type="ARBA" id="ARBA00015611"/>
    </source>
</evidence>
<dbReference type="PROSITE" id="PS51257">
    <property type="entry name" value="PROKAR_LIPOPROTEIN"/>
    <property type="match status" value="1"/>
</dbReference>
<dbReference type="CDD" id="cd09602">
    <property type="entry name" value="M1_APN"/>
    <property type="match status" value="1"/>
</dbReference>
<evidence type="ECO:0000313" key="15">
    <source>
        <dbReference type="EMBL" id="AHF14784.1"/>
    </source>
</evidence>
<evidence type="ECO:0000256" key="7">
    <source>
        <dbReference type="ARBA" id="ARBA00022723"/>
    </source>
</evidence>
<evidence type="ECO:0000256" key="12">
    <source>
        <dbReference type="SAM" id="SignalP"/>
    </source>
</evidence>
<feature type="chain" id="PRO_5004788163" description="Aminopeptidase N" evidence="12">
    <location>
        <begin position="23"/>
        <end position="852"/>
    </location>
</feature>
<keyword evidence="6" id="KW-0645">Protease</keyword>
<dbReference type="Pfam" id="PF01433">
    <property type="entry name" value="Peptidase_M1"/>
    <property type="match status" value="1"/>
</dbReference>
<dbReference type="HOGENOM" id="CLU_007335_0_0_10"/>
<dbReference type="GO" id="GO:0006508">
    <property type="term" value="P:proteolysis"/>
    <property type="evidence" value="ECO:0007669"/>
    <property type="project" value="UniProtKB-KW"/>
</dbReference>
<dbReference type="GO" id="GO:0016285">
    <property type="term" value="F:alanyl aminopeptidase activity"/>
    <property type="evidence" value="ECO:0007669"/>
    <property type="project" value="UniProtKB-EC"/>
</dbReference>
<feature type="domain" description="Peptidase M1 membrane alanine aminopeptidase" evidence="13">
    <location>
        <begin position="250"/>
        <end position="458"/>
    </location>
</feature>
<dbReference type="STRING" id="929713.NIASO_05510"/>
<dbReference type="InterPro" id="IPR050344">
    <property type="entry name" value="Peptidase_M1_aminopeptidases"/>
</dbReference>
<dbReference type="PANTHER" id="PTHR11533">
    <property type="entry name" value="PROTEASE M1 ZINC METALLOPROTEASE"/>
    <property type="match status" value="1"/>
</dbReference>
<keyword evidence="8" id="KW-0378">Hydrolase</keyword>
<comment type="similarity">
    <text evidence="3">Belongs to the peptidase M1 family.</text>
</comment>
<keyword evidence="12" id="KW-0732">Signal</keyword>
<dbReference type="PRINTS" id="PR00756">
    <property type="entry name" value="ALADIPTASE"/>
</dbReference>
<proteinExistence type="inferred from homology"/>
<dbReference type="InterPro" id="IPR027268">
    <property type="entry name" value="Peptidase_M4/M1_CTD_sf"/>
</dbReference>
<dbReference type="GO" id="GO:0005615">
    <property type="term" value="C:extracellular space"/>
    <property type="evidence" value="ECO:0007669"/>
    <property type="project" value="TreeGrafter"/>
</dbReference>
<dbReference type="EC" id="3.4.11.2" evidence="4"/>
<dbReference type="OrthoDB" id="100605at2"/>
<evidence type="ECO:0000259" key="14">
    <source>
        <dbReference type="Pfam" id="PF17900"/>
    </source>
</evidence>
<evidence type="ECO:0000256" key="8">
    <source>
        <dbReference type="ARBA" id="ARBA00022801"/>
    </source>
</evidence>
<dbReference type="RefSeq" id="WP_008582943.1">
    <property type="nucleotide sequence ID" value="NZ_CP007035.1"/>
</dbReference>
<accession>W0F009</accession>
<evidence type="ECO:0000259" key="13">
    <source>
        <dbReference type="Pfam" id="PF01433"/>
    </source>
</evidence>
<dbReference type="KEGG" id="nso:NIASO_05510"/>
<feature type="domain" description="Aminopeptidase N-like N-terminal" evidence="14">
    <location>
        <begin position="136"/>
        <end position="209"/>
    </location>
</feature>
<dbReference type="SUPFAM" id="SSF63737">
    <property type="entry name" value="Leukotriene A4 hydrolase N-terminal domain"/>
    <property type="match status" value="1"/>
</dbReference>
<evidence type="ECO:0000256" key="11">
    <source>
        <dbReference type="SAM" id="Coils"/>
    </source>
</evidence>
<evidence type="ECO:0000256" key="10">
    <source>
        <dbReference type="ARBA" id="ARBA00023049"/>
    </source>
</evidence>
<dbReference type="PANTHER" id="PTHR11533:SF299">
    <property type="entry name" value="AMINOPEPTIDASE"/>
    <property type="match status" value="1"/>
</dbReference>
<keyword evidence="11" id="KW-0175">Coiled coil</keyword>
<sequence length="852" mass="97871">MNYKFAAFFLLVLIAVSCRNRAPETIMRKGVTDSLAAHRKTILKDIRYTLHFQVPAEKDKEIQAKETIRFSYSSKKRNLLQLDFKEAPDKIKKIIINNQPVAVVCENEHIIIESAFLKEGANLITIDFIAGNAALNRRDDFMYTLFVPDRARTVFPCFDQPDLKAVFQLSLTISKDWTGIANGVLTDSVLNGGYKTLHFAATDKLPTYLFSFAAGRFNRAVQKWRNKDIEFLYRETDKEKINNSLPAVFDLYKKSVLFYEQWTGIPFPFQKHGMVAIPDFQFGGMEHPGAVLLQNASLFLNKEATEGQINSRAQLLAHEVAHMWFGDLVTMSWFTDVWMKEVFANFMADKANASPKNKQGFALQFLTTHLPYAYATDRTPGANPIRQPLDNLENAGTLYGNIIYHKAPVMMRQLEQLMGAAAFQKGVCEYLKKYSYGNAAWPDLIRIMEQYTPADLNTWNTVWVNEPGRPVVDYAVEYENGQVSNFSIRQKPEYGRSRTWRQSFDISFYYPGLVRSLIVNDSLSSQEIPRALQRKQPLFIQFNASGTGYGVWPVDTAMYPRLFKIEDNVSRASAYINLYENMLNGRYKKAEALLDLFASGLRQETVELNLQLLTGYIGSIYWNFLAPATRKKRAGKLEQLIWEAMQKQKSPNSKKILFKCYQDVFETVPAQQQLYEIWHLQKPPASVVLKEEDYTSLAFALALRKAWPDLLQQQLQRIENPDRKKRFALIMPALSFDTAVRARFFNGLSRRENRTNESAVGTALLYLHHPLRQPSAEPYLTKTLELLPEIQKTGDIFFPGNWLQSSFGSYQSKSAYAIVQVFMQNHKDLKENLKQKILQCTDNLRRAQLIVQ</sequence>
<dbReference type="InterPro" id="IPR001930">
    <property type="entry name" value="Peptidase_M1"/>
</dbReference>
<dbReference type="GO" id="GO:0070006">
    <property type="term" value="F:metalloaminopeptidase activity"/>
    <property type="evidence" value="ECO:0007669"/>
    <property type="project" value="TreeGrafter"/>
</dbReference>
<organism evidence="15 16">
    <name type="scientific">Niabella soli DSM 19437</name>
    <dbReference type="NCBI Taxonomy" id="929713"/>
    <lineage>
        <taxon>Bacteria</taxon>
        <taxon>Pseudomonadati</taxon>
        <taxon>Bacteroidota</taxon>
        <taxon>Chitinophagia</taxon>
        <taxon>Chitinophagales</taxon>
        <taxon>Chitinophagaceae</taxon>
        <taxon>Niabella</taxon>
    </lineage>
</organism>
<evidence type="ECO:0000256" key="9">
    <source>
        <dbReference type="ARBA" id="ARBA00022833"/>
    </source>
</evidence>
<feature type="coiled-coil region" evidence="11">
    <location>
        <begin position="823"/>
        <end position="850"/>
    </location>
</feature>
<keyword evidence="9" id="KW-0862">Zinc</keyword>
<comment type="catalytic activity">
    <reaction evidence="1">
        <text>Release of an N-terminal amino acid, Xaa-|-Yaa- from a peptide, amide or arylamide. Xaa is preferably Ala, but may be most amino acids including Pro (slow action). When a terminal hydrophobic residue is followed by a prolyl residue, the two may be released as an intact Xaa-Pro dipeptide.</text>
        <dbReference type="EC" id="3.4.11.2"/>
    </reaction>
</comment>
<reference evidence="15 16" key="1">
    <citation type="submission" date="2013-12" db="EMBL/GenBank/DDBJ databases">
        <authorList>
            <consortium name="DOE Joint Genome Institute"/>
            <person name="Eisen J."/>
            <person name="Huntemann M."/>
            <person name="Han J."/>
            <person name="Chen A."/>
            <person name="Kyrpides N."/>
            <person name="Mavromatis K."/>
            <person name="Markowitz V."/>
            <person name="Palaniappan K."/>
            <person name="Ivanova N."/>
            <person name="Schaumberg A."/>
            <person name="Pati A."/>
            <person name="Liolios K."/>
            <person name="Nordberg H.P."/>
            <person name="Cantor M.N."/>
            <person name="Hua S.X."/>
            <person name="Woyke T."/>
        </authorList>
    </citation>
    <scope>NUCLEOTIDE SEQUENCE [LARGE SCALE GENOMIC DNA]</scope>
    <source>
        <strain evidence="16">DSM 19437</strain>
    </source>
</reference>
<keyword evidence="10" id="KW-0482">Metalloprotease</keyword>
<dbReference type="Gene3D" id="2.60.40.1730">
    <property type="entry name" value="tricorn interacting facor f3 domain"/>
    <property type="match status" value="1"/>
</dbReference>
<evidence type="ECO:0000256" key="3">
    <source>
        <dbReference type="ARBA" id="ARBA00010136"/>
    </source>
</evidence>
<feature type="signal peptide" evidence="12">
    <location>
        <begin position="1"/>
        <end position="22"/>
    </location>
</feature>
<evidence type="ECO:0000256" key="1">
    <source>
        <dbReference type="ARBA" id="ARBA00000098"/>
    </source>
</evidence>
<protein>
    <recommendedName>
        <fullName evidence="5">Aminopeptidase N</fullName>
        <ecNumber evidence="4">3.4.11.2</ecNumber>
    </recommendedName>
</protein>
<dbReference type="Pfam" id="PF17900">
    <property type="entry name" value="Peptidase_M1_N"/>
    <property type="match status" value="1"/>
</dbReference>
<dbReference type="GO" id="GO:0016020">
    <property type="term" value="C:membrane"/>
    <property type="evidence" value="ECO:0007669"/>
    <property type="project" value="TreeGrafter"/>
</dbReference>
<dbReference type="InterPro" id="IPR045357">
    <property type="entry name" value="Aminopeptidase_N-like_N"/>
</dbReference>
<name>W0F009_9BACT</name>
<dbReference type="InterPro" id="IPR014782">
    <property type="entry name" value="Peptidase_M1_dom"/>
</dbReference>
<keyword evidence="7" id="KW-0479">Metal-binding</keyword>
<dbReference type="AlphaFoldDB" id="W0F009"/>
<gene>
    <name evidence="15" type="ORF">NIASO_05510</name>
</gene>
<evidence type="ECO:0000313" key="16">
    <source>
        <dbReference type="Proteomes" id="UP000003586"/>
    </source>
</evidence>
<dbReference type="Proteomes" id="UP000003586">
    <property type="component" value="Chromosome"/>
</dbReference>
<dbReference type="EMBL" id="CP007035">
    <property type="protein sequence ID" value="AHF14784.1"/>
    <property type="molecule type" value="Genomic_DNA"/>
</dbReference>
<dbReference type="Gene3D" id="1.10.390.10">
    <property type="entry name" value="Neutral Protease Domain 2"/>
    <property type="match status" value="1"/>
</dbReference>
<evidence type="ECO:0000256" key="6">
    <source>
        <dbReference type="ARBA" id="ARBA00022670"/>
    </source>
</evidence>